<comment type="caution">
    <text evidence="1">The sequence shown here is derived from an EMBL/GenBank/DDBJ whole genome shotgun (WGS) entry which is preliminary data.</text>
</comment>
<dbReference type="STRING" id="134605.HMPREF3206_00068"/>
<gene>
    <name evidence="1" type="ORF">HMPREF3206_00068</name>
</gene>
<proteinExistence type="predicted"/>
<dbReference type="AlphaFoldDB" id="A0A133NLG3"/>
<name>A0A133NLG3_9FUSO</name>
<dbReference type="PATRIC" id="fig|134605.3.peg.69"/>
<accession>A0A133NLG3</accession>
<sequence length="66" mass="7707">MYDYTDGIYIGRVYCKCSKFLFKYKGNKIEVGKIKTEVDLNKEILILTCPECGEKTEIPLIPRKKK</sequence>
<protein>
    <submittedName>
        <fullName evidence="1">Uncharacterized protein</fullName>
    </submittedName>
</protein>
<evidence type="ECO:0000313" key="2">
    <source>
        <dbReference type="Proteomes" id="UP000070617"/>
    </source>
</evidence>
<evidence type="ECO:0000313" key="1">
    <source>
        <dbReference type="EMBL" id="KXA17116.1"/>
    </source>
</evidence>
<organism evidence="1 2">
    <name type="scientific">Fusobacterium equinum</name>
    <dbReference type="NCBI Taxonomy" id="134605"/>
    <lineage>
        <taxon>Bacteria</taxon>
        <taxon>Fusobacteriati</taxon>
        <taxon>Fusobacteriota</taxon>
        <taxon>Fusobacteriia</taxon>
        <taxon>Fusobacteriales</taxon>
        <taxon>Fusobacteriaceae</taxon>
        <taxon>Fusobacterium</taxon>
    </lineage>
</organism>
<dbReference type="EMBL" id="LRPX01000002">
    <property type="protein sequence ID" value="KXA17116.1"/>
    <property type="molecule type" value="Genomic_DNA"/>
</dbReference>
<reference evidence="2" key="1">
    <citation type="submission" date="2016-01" db="EMBL/GenBank/DDBJ databases">
        <authorList>
            <person name="Mitreva M."/>
            <person name="Pepin K.H."/>
            <person name="Mihindukulasuriya K.A."/>
            <person name="Fulton R."/>
            <person name="Fronick C."/>
            <person name="O'Laughlin M."/>
            <person name="Miner T."/>
            <person name="Herter B."/>
            <person name="Rosa B.A."/>
            <person name="Cordes M."/>
            <person name="Tomlinson C."/>
            <person name="Wollam A."/>
            <person name="Palsikar V.B."/>
            <person name="Mardis E.R."/>
            <person name="Wilson R.K."/>
        </authorList>
    </citation>
    <scope>NUCLEOTIDE SEQUENCE [LARGE SCALE GENOMIC DNA]</scope>
    <source>
        <strain evidence="2">CMW8396</strain>
    </source>
</reference>
<keyword evidence="2" id="KW-1185">Reference proteome</keyword>
<dbReference type="Proteomes" id="UP000070617">
    <property type="component" value="Unassembled WGS sequence"/>
</dbReference>